<dbReference type="InterPro" id="IPR051802">
    <property type="entry name" value="YfhM-like"/>
</dbReference>
<dbReference type="InterPro" id="IPR011626">
    <property type="entry name" value="Alpha-macroglobulin_TED"/>
</dbReference>
<comment type="similarity">
    <text evidence="1">Belongs to the protease inhibitor I39 (alpha-2-macroglobulin) family. Bacterial alpha-2-macroglobulin subfamily.</text>
</comment>
<proteinExistence type="inferred from homology"/>
<dbReference type="SMART" id="SM01359">
    <property type="entry name" value="A2M_N_2"/>
    <property type="match status" value="1"/>
</dbReference>
<dbReference type="SMART" id="SM01360">
    <property type="entry name" value="A2M"/>
    <property type="match status" value="1"/>
</dbReference>
<dbReference type="Gene3D" id="2.60.40.1930">
    <property type="match status" value="1"/>
</dbReference>
<evidence type="ECO:0000259" key="5">
    <source>
        <dbReference type="SMART" id="SM01360"/>
    </source>
</evidence>
<evidence type="ECO:0000256" key="1">
    <source>
        <dbReference type="ARBA" id="ARBA00010556"/>
    </source>
</evidence>
<evidence type="ECO:0000259" key="4">
    <source>
        <dbReference type="SMART" id="SM01359"/>
    </source>
</evidence>
<dbReference type="InterPro" id="IPR041462">
    <property type="entry name" value="Bact_A2M_MG6"/>
</dbReference>
<dbReference type="KEGG" id="cavi:CAV_1463"/>
<evidence type="ECO:0000313" key="6">
    <source>
        <dbReference type="EMBL" id="ASQ31073.1"/>
    </source>
</evidence>
<reference evidence="6 7" key="1">
    <citation type="submission" date="2017-07" db="EMBL/GenBank/DDBJ databases">
        <title>Analysis of two Campylobacter avium genomes and identification of a novel hippuricase gene.</title>
        <authorList>
            <person name="Miller W.G."/>
            <person name="Chapman M.H."/>
            <person name="Yee E."/>
            <person name="Revez J."/>
            <person name="Bono J.L."/>
            <person name="Rossi M."/>
        </authorList>
    </citation>
    <scope>NUCLEOTIDE SEQUENCE [LARGE SCALE GENOMIC DNA]</scope>
    <source>
        <strain evidence="6 7">LMG 24591</strain>
    </source>
</reference>
<evidence type="ECO:0000313" key="7">
    <source>
        <dbReference type="Proteomes" id="UP000201169"/>
    </source>
</evidence>
<dbReference type="Pfam" id="PF11974">
    <property type="entry name" value="bMG3"/>
    <property type="match status" value="1"/>
</dbReference>
<dbReference type="SMART" id="SM01419">
    <property type="entry name" value="Thiol-ester_cl"/>
    <property type="match status" value="1"/>
</dbReference>
<feature type="signal peptide" evidence="3">
    <location>
        <begin position="1"/>
        <end position="21"/>
    </location>
</feature>
<dbReference type="InterPro" id="IPR021868">
    <property type="entry name" value="Alpha_2_Macroglob_MG3"/>
</dbReference>
<gene>
    <name evidence="6" type="ORF">CAV_1463</name>
</gene>
<dbReference type="InterPro" id="IPR047565">
    <property type="entry name" value="Alpha-macroglob_thiol-ester_cl"/>
</dbReference>
<dbReference type="InterPro" id="IPR041246">
    <property type="entry name" value="Bact_MG10"/>
</dbReference>
<dbReference type="Proteomes" id="UP000201169">
    <property type="component" value="Chromosome"/>
</dbReference>
<dbReference type="PANTHER" id="PTHR40094">
    <property type="entry name" value="ALPHA-2-MACROGLOBULIN HOMOLOG"/>
    <property type="match status" value="1"/>
</dbReference>
<dbReference type="Pfam" id="PF17962">
    <property type="entry name" value="bMG6"/>
    <property type="match status" value="1"/>
</dbReference>
<keyword evidence="2 3" id="KW-0732">Signal</keyword>
<evidence type="ECO:0000256" key="2">
    <source>
        <dbReference type="ARBA" id="ARBA00022729"/>
    </source>
</evidence>
<dbReference type="GO" id="GO:0005615">
    <property type="term" value="C:extracellular space"/>
    <property type="evidence" value="ECO:0007669"/>
    <property type="project" value="InterPro"/>
</dbReference>
<dbReference type="InterPro" id="IPR011625">
    <property type="entry name" value="A2M_N_BRD"/>
</dbReference>
<dbReference type="Pfam" id="PF00207">
    <property type="entry name" value="A2M"/>
    <property type="match status" value="1"/>
</dbReference>
<evidence type="ECO:0000256" key="3">
    <source>
        <dbReference type="SAM" id="SignalP"/>
    </source>
</evidence>
<dbReference type="Pfam" id="PF01835">
    <property type="entry name" value="MG2"/>
    <property type="match status" value="1"/>
</dbReference>
<dbReference type="Gene3D" id="1.50.10.20">
    <property type="match status" value="1"/>
</dbReference>
<dbReference type="InterPro" id="IPR008930">
    <property type="entry name" value="Terpenoid_cyclase/PrenylTrfase"/>
</dbReference>
<accession>A0A222MYK8</accession>
<organism evidence="6 7">
    <name type="scientific">Campylobacter avium LMG 24591</name>
    <dbReference type="NCBI Taxonomy" id="522484"/>
    <lineage>
        <taxon>Bacteria</taxon>
        <taxon>Pseudomonadati</taxon>
        <taxon>Campylobacterota</taxon>
        <taxon>Epsilonproteobacteria</taxon>
        <taxon>Campylobacterales</taxon>
        <taxon>Campylobacteraceae</taxon>
        <taxon>Campylobacter</taxon>
    </lineage>
</organism>
<feature type="domain" description="Alpha-2-macroglobulin bait region" evidence="4">
    <location>
        <begin position="912"/>
        <end position="1054"/>
    </location>
</feature>
<dbReference type="PROSITE" id="PS51257">
    <property type="entry name" value="PROKAR_LIPOPROTEIN"/>
    <property type="match status" value="1"/>
</dbReference>
<feature type="domain" description="Alpha-2-macroglobulin" evidence="5">
    <location>
        <begin position="1119"/>
        <end position="1208"/>
    </location>
</feature>
<dbReference type="GO" id="GO:0004866">
    <property type="term" value="F:endopeptidase inhibitor activity"/>
    <property type="evidence" value="ECO:0007669"/>
    <property type="project" value="InterPro"/>
</dbReference>
<dbReference type="SUPFAM" id="SSF48239">
    <property type="entry name" value="Terpenoid cyclases/Protein prenyltransferases"/>
    <property type="match status" value="1"/>
</dbReference>
<dbReference type="Pfam" id="PF07678">
    <property type="entry name" value="TED_complement"/>
    <property type="match status" value="1"/>
</dbReference>
<name>A0A222MYK8_9BACT</name>
<dbReference type="PANTHER" id="PTHR40094:SF1">
    <property type="entry name" value="UBIQUITIN DOMAIN-CONTAINING PROTEIN"/>
    <property type="match status" value="1"/>
</dbReference>
<feature type="chain" id="PRO_5013324772" evidence="3">
    <location>
        <begin position="22"/>
        <end position="1791"/>
    </location>
</feature>
<dbReference type="RefSeq" id="WP_094325884.1">
    <property type="nucleotide sequence ID" value="NZ_CP022347.1"/>
</dbReference>
<dbReference type="Pfam" id="PF17972">
    <property type="entry name" value="bMG5"/>
    <property type="match status" value="1"/>
</dbReference>
<dbReference type="Pfam" id="PF17973">
    <property type="entry name" value="bMG10"/>
    <property type="match status" value="1"/>
</dbReference>
<dbReference type="CDD" id="cd02891">
    <property type="entry name" value="A2M_like"/>
    <property type="match status" value="1"/>
</dbReference>
<dbReference type="OrthoDB" id="9767116at2"/>
<dbReference type="EMBL" id="CP022347">
    <property type="protein sequence ID" value="ASQ31073.1"/>
    <property type="molecule type" value="Genomic_DNA"/>
</dbReference>
<dbReference type="InterPro" id="IPR001599">
    <property type="entry name" value="Macroglobln_a2"/>
</dbReference>
<dbReference type="InterPro" id="IPR002890">
    <property type="entry name" value="MG2"/>
</dbReference>
<dbReference type="Pfam" id="PF07703">
    <property type="entry name" value="A2M_BRD"/>
    <property type="match status" value="1"/>
</dbReference>
<keyword evidence="7" id="KW-1185">Reference proteome</keyword>
<sequence>MKYCFKILLLSFLTFFFLSCGSEQEQGVRAKTSGIYKADEKVFIEFSENFLKQEDKTPQIKANIDGKNVDLNVTYEGNKLLFSYPFKANADINANLKIANKNVRLNFKTPYLDLRQDYIKVVEGEDANSKRVRMYFIKSPQFVAVNEDAIEVKINDKSTNFAVKEYASGIFIETEDIKDVDMLKFDLELDARKMGLKKDETFSYNLALKKAEDDKLVSTAIKTDERLINIEFSQELDDKQNLKDFVSISPNLSYTASVFGNTLKLNGNFDTSSTYKVQIMQGFKAKNNAKLEKTLVFDVDFKDLEPGLSFASRGVFLPLSANKKIGIKTRNLSKIKLTVHQIQVNNLSEYLRYKNFENGMDSDADSSVALTTQRDSYYSNDGFEYVAKEVLSKEFDVVLDKNKWVSSEIQLDGLKDLTGVFTVTLQALEDGIEYSFDEEYHKDRFLYGKGKISKNLIFSNIALIAENINDKIYVNARDFTSSNPLSNIKVELIDRYNKVVTSGTTNSDGELVFDKINSEEAMLLIASDTKQATILKLSNPVSLDGFDVAGVQNPGSTKAFIYTDRGVYRPGDDVHFTVVAKNDDNFVEHPIELSIHDPKGSKILDKALLNPSSDGMFYHKISLDTNALTGIYKAQLKIANNSFYEDILVQTVEPNRLKVNLSAIADENKVFYDINSSYLFGAPSANLKVKTNIRYEHKPFVNSKYTNYIFEDLANLLYANYDNQNANLDENGLYKGSFNMPSRVLNANGLLVEAVINTEVFESGGKSTKAVSKLDINKTKHFIGVKKLENSYAQSGSKLRFDVVVSDLNENLVKNKDLEYEIYQVDYSWWWDYDRFDSFLKSSKRATTSKLVHKGKLKSQDKPTSFSFDTSGYYGDMYVLIKDKNEPYVRTMQHFYVSSFGEPNKADIISSLKIKSDKKEYNIGDTAVVEFESVKDAIALVSISNDKDILQRYAVKTTDNSTKLEVKIDKSYVPNIYVSVNLIQNYETLNNDRALKLFGVVPISVKDDSTKLNLNIKAPDKIRPNDKFEVELQSSDKKPFTYTVAIVDEGLLSLTDFKTPDIWGYFYAKTGFKLKIFDTYDKIIAKLDENARTVLSTGGDKELRVDKNRDEEAQRFKPVVLFQTPVKSDDKGYAQLKFTMPSYMGSVRIMAIASSKQSLGSASKNITVSAPVVMLETLPRALRLGDEFKLLTQVFKTEDNVKSATLTVRSKNKLIKFKEDSIKVDFEHFKSKDIVFNAKVSDELIGVEEIEFELRANSYTYKNTVQIDIKPLSAFTYERESVLLNANNSKQEFIIPDTFIKNSVRAHIKVSPRPIINIEHRLKYLLQYPYGCIEQTTSAVLPQLYLDRFSKKADKQTAINNINAAVSRFAKFQTADGGFSYWPGGNKSNAYGSNYAGMFLLLAKEAGYYVPDSMLKRWIEYQKSFVSSGTQSAYTLNLKAYSLYLLALAKEPNISAMNMLYERLSELSNESKWLLAAAYKLAGIDESALKIASQTSTTPNSTFYSYTYGSSTRDKAIIAVAYNQIYGKNDANLLKDLTTQLSSNNYLSTQSMGYALYAFAQSLNIKESASENFMDATLNLDGKNIRLNQNDEQSFEFNKGKAVIESKKELFVDFIAEGFLKEAKPLADNSGTANQYIELSSKFYNANTVELSNGHFNEAALYTEDTFKSSDSIYMETAIRLKDNAPVSYLENVALTQLLPSGFEVSSNLLDKDNKLISTVQNTPELDFVDTRDDKIMWFMSLKKGKTLYLRARLNVVTPGKFIMPGTYAEAMYDNNFQAFEKARTITVHER</sequence>
<protein>
    <submittedName>
        <fullName evidence="6">Alpha-2-macroglobulin domain-containing protein</fullName>
    </submittedName>
</protein>
<dbReference type="InterPro" id="IPR041203">
    <property type="entry name" value="Bact_A2M_MG5"/>
</dbReference>